<dbReference type="EMBL" id="JABBMT010000002">
    <property type="protein sequence ID" value="NMM39608.1"/>
    <property type="molecule type" value="Genomic_DNA"/>
</dbReference>
<name>A0A7Y0HAS1_9GAMM</name>
<dbReference type="SUPFAM" id="SSF56322">
    <property type="entry name" value="ADC synthase"/>
    <property type="match status" value="1"/>
</dbReference>
<dbReference type="InterPro" id="IPR005801">
    <property type="entry name" value="ADC_synthase"/>
</dbReference>
<proteinExistence type="inferred from homology"/>
<evidence type="ECO:0000256" key="1">
    <source>
        <dbReference type="ARBA" id="ARBA00000799"/>
    </source>
</evidence>
<protein>
    <recommendedName>
        <fullName evidence="3">isochorismate synthase</fullName>
        <ecNumber evidence="3">5.4.4.2</ecNumber>
    </recommendedName>
    <alternativeName>
        <fullName evidence="5">Isochorismate mutase</fullName>
    </alternativeName>
</protein>
<gene>
    <name evidence="8" type="ORF">HHO47_01825</name>
</gene>
<evidence type="ECO:0000259" key="7">
    <source>
        <dbReference type="Pfam" id="PF00425"/>
    </source>
</evidence>
<feature type="compositionally biased region" description="Polar residues" evidence="6">
    <location>
        <begin position="218"/>
        <end position="228"/>
    </location>
</feature>
<comment type="catalytic activity">
    <reaction evidence="1">
        <text>chorismate = isochorismate</text>
        <dbReference type="Rhea" id="RHEA:18985"/>
        <dbReference type="ChEBI" id="CHEBI:29748"/>
        <dbReference type="ChEBI" id="CHEBI:29780"/>
        <dbReference type="EC" id="5.4.4.2"/>
    </reaction>
</comment>
<feature type="domain" description="Chorismate-utilising enzyme C-terminal" evidence="7">
    <location>
        <begin position="118"/>
        <end position="373"/>
    </location>
</feature>
<evidence type="ECO:0000313" key="8">
    <source>
        <dbReference type="EMBL" id="NMM39608.1"/>
    </source>
</evidence>
<dbReference type="InterPro" id="IPR004561">
    <property type="entry name" value="IsoChor_synthase"/>
</dbReference>
<evidence type="ECO:0000256" key="2">
    <source>
        <dbReference type="ARBA" id="ARBA00005297"/>
    </source>
</evidence>
<sequence>MQKSSSRFISDIIHFDQNEVSVFATSEHQLFALDCVATITTPASQRVTLNQKIDQAFASLYEQGVKDPILIGAIPFDNTKNSALNVYSSYVKEPRDAFIEQITSDNFAIKNKTRITSETHFKNSVSSALSAFDQLAIEKIVLSQSLEVEFEHSQPPLRMARQLMNKNPHAYTFAIPVANGHVLLGASPELLLSRHGNQVVSNPLAGSARRTNDEQLNSKHAANLQQSSKDNDEHRFVVDNIARNLAPHCCHLSISEQPHILETSSMLHLSSIFTGQLRQGAANALNLALDLHPTPAVCGTPTDLAKNFILENENYDRQYYTGLVGWMDSKGNGEWVVTIRCGLLFDNRMTLYAGAGIVKGSDADAEWHETESKLQTILGAFSAS</sequence>
<dbReference type="AlphaFoldDB" id="A0A7Y0HAS1"/>
<reference evidence="8" key="1">
    <citation type="submission" date="2020-04" db="EMBL/GenBank/DDBJ databases">
        <title>Genome Sequencing for Pseudoaltermonas arctica.</title>
        <authorList>
            <person name="Elkins N.S."/>
        </authorList>
    </citation>
    <scope>NUCLEOTIDE SEQUENCE [LARGE SCALE GENOMIC DNA]</scope>
    <source>
        <strain evidence="8">NEC-BIFX-2020_0012</strain>
    </source>
</reference>
<organism evidence="8 9">
    <name type="scientific">Pseudoalteromonas arctica</name>
    <dbReference type="NCBI Taxonomy" id="394751"/>
    <lineage>
        <taxon>Bacteria</taxon>
        <taxon>Pseudomonadati</taxon>
        <taxon>Pseudomonadota</taxon>
        <taxon>Gammaproteobacteria</taxon>
        <taxon>Alteromonadales</taxon>
        <taxon>Pseudoalteromonadaceae</taxon>
        <taxon>Pseudoalteromonas</taxon>
    </lineage>
</organism>
<feature type="region of interest" description="Disordered" evidence="6">
    <location>
        <begin position="202"/>
        <end position="230"/>
    </location>
</feature>
<dbReference type="GO" id="GO:0009697">
    <property type="term" value="P:salicylic acid biosynthetic process"/>
    <property type="evidence" value="ECO:0007669"/>
    <property type="project" value="TreeGrafter"/>
</dbReference>
<dbReference type="Gene3D" id="3.60.120.10">
    <property type="entry name" value="Anthranilate synthase"/>
    <property type="match status" value="1"/>
</dbReference>
<dbReference type="PANTHER" id="PTHR42839:SF2">
    <property type="entry name" value="ISOCHORISMATE SYNTHASE ENTC"/>
    <property type="match status" value="1"/>
</dbReference>
<comment type="caution">
    <text evidence="8">The sequence shown here is derived from an EMBL/GenBank/DDBJ whole genome shotgun (WGS) entry which is preliminary data.</text>
</comment>
<evidence type="ECO:0000256" key="5">
    <source>
        <dbReference type="ARBA" id="ARBA00041564"/>
    </source>
</evidence>
<dbReference type="GO" id="GO:0008909">
    <property type="term" value="F:isochorismate synthase activity"/>
    <property type="evidence" value="ECO:0007669"/>
    <property type="project" value="UniProtKB-EC"/>
</dbReference>
<dbReference type="RefSeq" id="WP_169018337.1">
    <property type="nucleotide sequence ID" value="NZ_JABBMT010000002.1"/>
</dbReference>
<dbReference type="NCBIfam" id="TIGR00543">
    <property type="entry name" value="isochor_syn"/>
    <property type="match status" value="1"/>
</dbReference>
<accession>A0A7Y0HAS1</accession>
<evidence type="ECO:0000256" key="3">
    <source>
        <dbReference type="ARBA" id="ARBA00012824"/>
    </source>
</evidence>
<evidence type="ECO:0000256" key="6">
    <source>
        <dbReference type="SAM" id="MobiDB-lite"/>
    </source>
</evidence>
<dbReference type="Pfam" id="PF00425">
    <property type="entry name" value="Chorismate_bind"/>
    <property type="match status" value="1"/>
</dbReference>
<evidence type="ECO:0000313" key="9">
    <source>
        <dbReference type="Proteomes" id="UP000570493"/>
    </source>
</evidence>
<keyword evidence="4 8" id="KW-0413">Isomerase</keyword>
<evidence type="ECO:0000256" key="4">
    <source>
        <dbReference type="ARBA" id="ARBA00023235"/>
    </source>
</evidence>
<dbReference type="Proteomes" id="UP000570493">
    <property type="component" value="Unassembled WGS sequence"/>
</dbReference>
<dbReference type="EC" id="5.4.4.2" evidence="3"/>
<comment type="similarity">
    <text evidence="2">Belongs to the isochorismate synthase family.</text>
</comment>
<dbReference type="PANTHER" id="PTHR42839">
    <property type="entry name" value="ISOCHORISMATE SYNTHASE ENTC"/>
    <property type="match status" value="1"/>
</dbReference>
<dbReference type="InterPro" id="IPR015890">
    <property type="entry name" value="Chorismate_C"/>
</dbReference>
<keyword evidence="9" id="KW-1185">Reference proteome</keyword>